<keyword evidence="1" id="KW-0812">Transmembrane</keyword>
<reference evidence="2" key="1">
    <citation type="submission" date="2023-10" db="EMBL/GenBank/DDBJ databases">
        <title>Genome assembly of Pristionchus species.</title>
        <authorList>
            <person name="Yoshida K."/>
            <person name="Sommer R.J."/>
        </authorList>
    </citation>
    <scope>NUCLEOTIDE SEQUENCE</scope>
    <source>
        <strain evidence="2">RS0144</strain>
    </source>
</reference>
<dbReference type="AlphaFoldDB" id="A0AAV5U9B2"/>
<dbReference type="Proteomes" id="UP001432027">
    <property type="component" value="Unassembled WGS sequence"/>
</dbReference>
<name>A0AAV5U9B2_9BILA</name>
<accession>A0AAV5U9B2</accession>
<evidence type="ECO:0000313" key="3">
    <source>
        <dbReference type="Proteomes" id="UP001432027"/>
    </source>
</evidence>
<feature type="non-terminal residue" evidence="2">
    <location>
        <position position="82"/>
    </location>
</feature>
<organism evidence="2 3">
    <name type="scientific">Pristionchus entomophagus</name>
    <dbReference type="NCBI Taxonomy" id="358040"/>
    <lineage>
        <taxon>Eukaryota</taxon>
        <taxon>Metazoa</taxon>
        <taxon>Ecdysozoa</taxon>
        <taxon>Nematoda</taxon>
        <taxon>Chromadorea</taxon>
        <taxon>Rhabditida</taxon>
        <taxon>Rhabditina</taxon>
        <taxon>Diplogasteromorpha</taxon>
        <taxon>Diplogasteroidea</taxon>
        <taxon>Neodiplogasteridae</taxon>
        <taxon>Pristionchus</taxon>
    </lineage>
</organism>
<gene>
    <name evidence="2" type="ORF">PENTCL1PPCAC_25640</name>
</gene>
<dbReference type="EMBL" id="BTSX01000006">
    <property type="protein sequence ID" value="GMT03466.1"/>
    <property type="molecule type" value="Genomic_DNA"/>
</dbReference>
<comment type="caution">
    <text evidence="2">The sequence shown here is derived from an EMBL/GenBank/DDBJ whole genome shotgun (WGS) entry which is preliminary data.</text>
</comment>
<evidence type="ECO:0000256" key="1">
    <source>
        <dbReference type="SAM" id="Phobius"/>
    </source>
</evidence>
<feature type="transmembrane region" description="Helical" evidence="1">
    <location>
        <begin position="43"/>
        <end position="68"/>
    </location>
</feature>
<evidence type="ECO:0000313" key="2">
    <source>
        <dbReference type="EMBL" id="GMT03466.1"/>
    </source>
</evidence>
<protein>
    <submittedName>
        <fullName evidence="2">Uncharacterized protein</fullName>
    </submittedName>
</protein>
<keyword evidence="1" id="KW-0472">Membrane</keyword>
<proteinExistence type="predicted"/>
<sequence>MLQESVGYGELDLASTAGAKLAVANITEAQIVILVPLPKSNSLVLILVITVSTILLICGLYIGGAVLFKIRSDYLLEEERKR</sequence>
<keyword evidence="1" id="KW-1133">Transmembrane helix</keyword>
<keyword evidence="3" id="KW-1185">Reference proteome</keyword>